<keyword evidence="3 4" id="KW-0560">Oxidoreductase</keyword>
<name>A0A553IH09_ACHLA</name>
<dbReference type="SUPFAM" id="SSF51735">
    <property type="entry name" value="NAD(P)-binding Rossmann-fold domains"/>
    <property type="match status" value="1"/>
</dbReference>
<evidence type="ECO:0000259" key="9">
    <source>
        <dbReference type="SMART" id="SM00839"/>
    </source>
</evidence>
<feature type="binding site" evidence="6">
    <location>
        <position position="378"/>
    </location>
    <ligand>
        <name>substrate</name>
    </ligand>
</feature>
<dbReference type="GO" id="GO:0005829">
    <property type="term" value="C:cytosol"/>
    <property type="evidence" value="ECO:0007669"/>
    <property type="project" value="TreeGrafter"/>
</dbReference>
<sequence length="445" mass="50215">MMHEHLTSIYNELQTKYSYQKEYLQSVYEFFESISEVIEEDPRIIETNIIRNIVEPDRIITFKVPWEDDKGARHVNKGYRVQFNQALGPYKGGIRFTPKVNESILKFLGFEQTFKNSLTGIPLGGAKGGADFDPKHKSDQEILRFCRSYMMELHKFLGPNMDIPAGDLGVSQKTVGYMFGMYKRLTQRHEGVFTGKGTKYGGSLARTEATGYGIIYMVLAALKTYFQTDLKDKIVIISGSGNVAIHTGYKAQAMGAKVVAMSSIDGVIHHETGIDVSYLEYIKDNNLSIKDYTLRYPSAIFAENPKRIWEINCDIALPCATENELDLEEAKKLVDNGIMLLAEGANMPTTLDATHYFLDNNILFIPGKACNAGGVSVSGLEMQQNALHTYWDFDTVDQKLQTIMNRIFEDMYETARSYGDDKNLVKGANILSFKRVYQAMLEQGL</sequence>
<keyword evidence="6" id="KW-0547">Nucleotide-binding</keyword>
<dbReference type="PROSITE" id="PS00074">
    <property type="entry name" value="GLFV_DEHYDROGENASE"/>
    <property type="match status" value="1"/>
</dbReference>
<evidence type="ECO:0000256" key="4">
    <source>
        <dbReference type="PIRNR" id="PIRNR000185"/>
    </source>
</evidence>
<dbReference type="FunFam" id="1.10.285.10:FF:000001">
    <property type="entry name" value="Glutamate dehydrogenase"/>
    <property type="match status" value="1"/>
</dbReference>
<feature type="site" description="Important for catalysis" evidence="7">
    <location>
        <position position="167"/>
    </location>
</feature>
<dbReference type="SUPFAM" id="SSF53223">
    <property type="entry name" value="Aminoacid dehydrogenase-like, N-terminal domain"/>
    <property type="match status" value="1"/>
</dbReference>
<reference evidence="10 11" key="1">
    <citation type="submission" date="2019-07" db="EMBL/GenBank/DDBJ databases">
        <title>Genome sequence of Acholeplasma laidlawii strain with increased resistance to erythromycin.</title>
        <authorList>
            <person name="Medvedeva E.S."/>
            <person name="Baranova N.B."/>
            <person name="Siniagina M.N."/>
            <person name="Mouzykantov A."/>
            <person name="Chernova O.A."/>
            <person name="Chernov V.M."/>
        </authorList>
    </citation>
    <scope>NUCLEOTIDE SEQUENCE [LARGE SCALE GENOMIC DNA]</scope>
    <source>
        <strain evidence="10 11">PG8REry</strain>
    </source>
</reference>
<feature type="binding site" evidence="6">
    <location>
        <position position="242"/>
    </location>
    <ligand>
        <name>NAD(+)</name>
        <dbReference type="ChEBI" id="CHEBI:57540"/>
    </ligand>
</feature>
<feature type="binding site" evidence="6">
    <location>
        <position position="91"/>
    </location>
    <ligand>
        <name>substrate</name>
    </ligand>
</feature>
<dbReference type="InterPro" id="IPR006095">
    <property type="entry name" value="Glu/Leu/Phe/Val/Trp_DH"/>
</dbReference>
<feature type="binding site" evidence="6">
    <location>
        <position position="166"/>
    </location>
    <ligand>
        <name>substrate</name>
    </ligand>
</feature>
<dbReference type="GO" id="GO:0004354">
    <property type="term" value="F:glutamate dehydrogenase (NADP+) activity"/>
    <property type="evidence" value="ECO:0007669"/>
    <property type="project" value="TreeGrafter"/>
</dbReference>
<dbReference type="InterPro" id="IPR006097">
    <property type="entry name" value="Glu/Leu/Phe/Val/Trp_DH_dimer"/>
</dbReference>
<accession>A0A553IH09</accession>
<evidence type="ECO:0000313" key="10">
    <source>
        <dbReference type="EMBL" id="TRX99482.1"/>
    </source>
</evidence>
<comment type="similarity">
    <text evidence="1 4 8">Belongs to the Glu/Leu/Phe/Val dehydrogenases family.</text>
</comment>
<evidence type="ECO:0000256" key="3">
    <source>
        <dbReference type="ARBA" id="ARBA00023002"/>
    </source>
</evidence>
<dbReference type="RefSeq" id="WP_064212059.1">
    <property type="nucleotide sequence ID" value="NZ_JACAOE010000001.1"/>
</dbReference>
<organism evidence="10 11">
    <name type="scientific">Acholeplasma laidlawii</name>
    <dbReference type="NCBI Taxonomy" id="2148"/>
    <lineage>
        <taxon>Bacteria</taxon>
        <taxon>Bacillati</taxon>
        <taxon>Mycoplasmatota</taxon>
        <taxon>Mollicutes</taxon>
        <taxon>Acholeplasmatales</taxon>
        <taxon>Acholeplasmataceae</taxon>
        <taxon>Acholeplasma</taxon>
    </lineage>
</organism>
<dbReference type="Pfam" id="PF00208">
    <property type="entry name" value="ELFV_dehydrog"/>
    <property type="match status" value="1"/>
</dbReference>
<proteinExistence type="inferred from homology"/>
<dbReference type="PRINTS" id="PR00082">
    <property type="entry name" value="GLFDHDRGNASE"/>
</dbReference>
<keyword evidence="6" id="KW-0520">NAD</keyword>
<dbReference type="Pfam" id="PF02812">
    <property type="entry name" value="ELFV_dehydrog_N"/>
    <property type="match status" value="1"/>
</dbReference>
<feature type="domain" description="Glutamate/phenylalanine/leucine/valine/L-tryptophan dehydrogenase C-terminal" evidence="9">
    <location>
        <begin position="203"/>
        <end position="444"/>
    </location>
</feature>
<dbReference type="EMBL" id="VKID01000001">
    <property type="protein sequence ID" value="TRX99482.1"/>
    <property type="molecule type" value="Genomic_DNA"/>
</dbReference>
<dbReference type="GO" id="GO:0006537">
    <property type="term" value="P:glutamate biosynthetic process"/>
    <property type="evidence" value="ECO:0007669"/>
    <property type="project" value="TreeGrafter"/>
</dbReference>
<comment type="subunit">
    <text evidence="2">Homohexamer.</text>
</comment>
<dbReference type="Gene3D" id="3.40.50.720">
    <property type="entry name" value="NAD(P)-binding Rossmann-like Domain"/>
    <property type="match status" value="1"/>
</dbReference>
<dbReference type="PANTHER" id="PTHR43571">
    <property type="entry name" value="NADP-SPECIFIC GLUTAMATE DEHYDROGENASE 1-RELATED"/>
    <property type="match status" value="1"/>
</dbReference>
<dbReference type="SMART" id="SM00839">
    <property type="entry name" value="ELFV_dehydrog"/>
    <property type="match status" value="1"/>
</dbReference>
<evidence type="ECO:0000256" key="6">
    <source>
        <dbReference type="PIRSR" id="PIRSR000185-2"/>
    </source>
</evidence>
<feature type="binding site" evidence="6">
    <location>
        <position position="210"/>
    </location>
    <ligand>
        <name>NAD(+)</name>
        <dbReference type="ChEBI" id="CHEBI:57540"/>
    </ligand>
</feature>
<feature type="binding site" evidence="6">
    <location>
        <position position="112"/>
    </location>
    <ligand>
        <name>substrate</name>
    </ligand>
</feature>
<dbReference type="GO" id="GO:0000166">
    <property type="term" value="F:nucleotide binding"/>
    <property type="evidence" value="ECO:0007669"/>
    <property type="project" value="UniProtKB-KW"/>
</dbReference>
<dbReference type="NCBIfam" id="NF006929">
    <property type="entry name" value="PRK09414.1"/>
    <property type="match status" value="1"/>
</dbReference>
<gene>
    <name evidence="10" type="ORF">FNV44_00135</name>
</gene>
<dbReference type="PIRSF" id="PIRSF000185">
    <property type="entry name" value="Glu_DH"/>
    <property type="match status" value="1"/>
</dbReference>
<evidence type="ECO:0000256" key="7">
    <source>
        <dbReference type="PIRSR" id="PIRSR000185-3"/>
    </source>
</evidence>
<feature type="active site" description="Proton donor" evidence="5">
    <location>
        <position position="127"/>
    </location>
</feature>
<dbReference type="InterPro" id="IPR014362">
    <property type="entry name" value="Glu_DH"/>
</dbReference>
<feature type="binding site" evidence="6">
    <location>
        <position position="115"/>
    </location>
    <ligand>
        <name>substrate</name>
    </ligand>
</feature>
<dbReference type="InterPro" id="IPR036291">
    <property type="entry name" value="NAD(P)-bd_dom_sf"/>
</dbReference>
<dbReference type="InterPro" id="IPR050724">
    <property type="entry name" value="Glu_Leu_Phe_Val_DH"/>
</dbReference>
<dbReference type="InterPro" id="IPR046346">
    <property type="entry name" value="Aminoacid_DH-like_N_sf"/>
</dbReference>
<evidence type="ECO:0000256" key="2">
    <source>
        <dbReference type="ARBA" id="ARBA00011643"/>
    </source>
</evidence>
<dbReference type="Gene3D" id="1.10.285.10">
    <property type="entry name" value="Glutamate Dehydrogenase, chain A, domain 3"/>
    <property type="match status" value="2"/>
</dbReference>
<evidence type="ECO:0000256" key="8">
    <source>
        <dbReference type="RuleBase" id="RU004417"/>
    </source>
</evidence>
<dbReference type="PANTHER" id="PTHR43571:SF1">
    <property type="entry name" value="NADP-SPECIFIC GLUTAMATE DEHYDROGENASE 1-RELATED"/>
    <property type="match status" value="1"/>
</dbReference>
<dbReference type="FunFam" id="3.40.50.720:FF:000030">
    <property type="entry name" value="Glutamate dehydrogenase"/>
    <property type="match status" value="1"/>
</dbReference>
<dbReference type="FunFam" id="3.40.50.10860:FF:000002">
    <property type="entry name" value="Glutamate dehydrogenase"/>
    <property type="match status" value="1"/>
</dbReference>
<dbReference type="Proteomes" id="UP000315938">
    <property type="component" value="Unassembled WGS sequence"/>
</dbReference>
<dbReference type="InterPro" id="IPR033524">
    <property type="entry name" value="Glu/Leu/Phe/Val_DH_AS"/>
</dbReference>
<comment type="caution">
    <text evidence="10">The sequence shown here is derived from an EMBL/GenBank/DDBJ whole genome shotgun (WGS) entry which is preliminary data.</text>
</comment>
<evidence type="ECO:0000256" key="1">
    <source>
        <dbReference type="ARBA" id="ARBA00006382"/>
    </source>
</evidence>
<dbReference type="InterPro" id="IPR006096">
    <property type="entry name" value="Glu/Leu/Phe/Val/Trp_DH_C"/>
</dbReference>
<protein>
    <recommendedName>
        <fullName evidence="4">Glutamate dehydrogenase</fullName>
    </recommendedName>
</protein>
<evidence type="ECO:0000256" key="5">
    <source>
        <dbReference type="PIRSR" id="PIRSR000185-1"/>
    </source>
</evidence>
<dbReference type="Gene3D" id="3.40.50.10860">
    <property type="entry name" value="Leucine Dehydrogenase, chain A, domain 1"/>
    <property type="match status" value="1"/>
</dbReference>
<evidence type="ECO:0000313" key="11">
    <source>
        <dbReference type="Proteomes" id="UP000315938"/>
    </source>
</evidence>
<dbReference type="AlphaFoldDB" id="A0A553IH09"/>